<dbReference type="AlphaFoldDB" id="A0A1E7G3C0"/>
<comment type="caution">
    <text evidence="1">The sequence shown here is derived from an EMBL/GenBank/DDBJ whole genome shotgun (WGS) entry which is preliminary data.</text>
</comment>
<protein>
    <submittedName>
        <fullName evidence="1">Uncharacterized protein</fullName>
    </submittedName>
</protein>
<gene>
    <name evidence="1" type="ORF">AJ89_08230</name>
</gene>
<name>A0A1E7G3C0_LACLC</name>
<dbReference type="Proteomes" id="UP000176236">
    <property type="component" value="Chromosome"/>
</dbReference>
<proteinExistence type="predicted"/>
<organism evidence="1">
    <name type="scientific">Lactococcus cremoris subsp. cremoris IBB477</name>
    <dbReference type="NCBI Taxonomy" id="1449093"/>
    <lineage>
        <taxon>Bacteria</taxon>
        <taxon>Bacillati</taxon>
        <taxon>Bacillota</taxon>
        <taxon>Bacilli</taxon>
        <taxon>Lactobacillales</taxon>
        <taxon>Streptococcaceae</taxon>
        <taxon>Lactococcus</taxon>
        <taxon>Lactococcus cremoris subsp. cremoris</taxon>
    </lineage>
</organism>
<evidence type="ECO:0000313" key="1">
    <source>
        <dbReference type="EMBL" id="OEU39468.1"/>
    </source>
</evidence>
<sequence length="303" mass="34791">MEIINIGLGIRQKNGKTYIASLSNSKKVAESIESEISESYSELNYQIVEPFDSTSLIDETEYYLDLEYIGEEDLLYNVSKLLGKKNLLQEADVLKLDESRLKNLKSNKESVRFFVIELDEEYLFLAVNSRATIKGRNFLNLSVGSKNNTVEIDYGVHIPCEITAVLEKENSRLYVMNVLGFENMLGLKYAKKEQAEEVLKSFLAGNLTIGKEEYKVSFQEYDKIHSTDMVKARNINRLSSYKDGQADFEIEKIKNAVNKLQENQRVEFKDKEIIVNSDNFRTFKAILHNSIVLRLISGDYNII</sequence>
<dbReference type="RefSeq" id="WP_075070562.1">
    <property type="nucleotide sequence ID" value="NZ_CM007353.1"/>
</dbReference>
<accession>A0A1E7G3C0</accession>
<dbReference type="EMBL" id="JMMZ01000023">
    <property type="protein sequence ID" value="OEU39468.1"/>
    <property type="molecule type" value="Genomic_DNA"/>
</dbReference>
<reference evidence="1" key="1">
    <citation type="journal article" date="2016" name="Appl. Microbiol. Biotechnol.">
        <title>Adhesion of the genome-sequenced Lactococcus lactis subsp. cremoris IBB477 strain is mediated by specific molecular determinants.</title>
        <authorList>
            <person name="Radziwill-Bienkowska J.M."/>
            <person name="Le D.T."/>
            <person name="Szczesny P."/>
            <person name="Duviau M.P."/>
            <person name="Aleksandrzak-Piekarczyk T."/>
            <person name="Loubiere P."/>
            <person name="Mercier-Bonin M."/>
            <person name="Bardowski J.K."/>
            <person name="Kowalczyk M."/>
        </authorList>
    </citation>
    <scope>NUCLEOTIDE SEQUENCE [LARGE SCALE GENOMIC DNA]</scope>
    <source>
        <strain evidence="1">IBB477</strain>
    </source>
</reference>